<evidence type="ECO:0000313" key="2">
    <source>
        <dbReference type="EMBL" id="CAH2354268.1"/>
    </source>
</evidence>
<keyword evidence="1" id="KW-0472">Membrane</keyword>
<feature type="transmembrane region" description="Helical" evidence="1">
    <location>
        <begin position="56"/>
        <end position="83"/>
    </location>
</feature>
<sequence length="170" mass="19646">MPTVFIFPVNINIHVYWTPSLASVDPDSEGKPEKKGKLRTPALFRERSTVGEFSKLFFFSTFSFFSLAICFLFFYFYFCFVFLASSSHIRNKMETHYTLKIAPVKCQTLKHDLSQALCHTPRTTPKHPRNSPITYKPSLRPSPSLVPLPFQVFGRAVFRVALNRKRDTKT</sequence>
<evidence type="ECO:0000256" key="1">
    <source>
        <dbReference type="SAM" id="Phobius"/>
    </source>
</evidence>
<evidence type="ECO:0000313" key="3">
    <source>
        <dbReference type="Proteomes" id="UP000837801"/>
    </source>
</evidence>
<dbReference type="EMBL" id="CAKXYY010000015">
    <property type="protein sequence ID" value="CAH2354268.1"/>
    <property type="molecule type" value="Genomic_DNA"/>
</dbReference>
<dbReference type="AlphaFoldDB" id="A0A9P0QST2"/>
<accession>A0A9P0QST2</accession>
<name>A0A9P0QST2_9ASCO</name>
<dbReference type="Proteomes" id="UP000837801">
    <property type="component" value="Unassembled WGS sequence"/>
</dbReference>
<organism evidence="2 3">
    <name type="scientific">[Candida] railenensis</name>
    <dbReference type="NCBI Taxonomy" id="45579"/>
    <lineage>
        <taxon>Eukaryota</taxon>
        <taxon>Fungi</taxon>
        <taxon>Dikarya</taxon>
        <taxon>Ascomycota</taxon>
        <taxon>Saccharomycotina</taxon>
        <taxon>Pichiomycetes</taxon>
        <taxon>Debaryomycetaceae</taxon>
        <taxon>Kurtzmaniella</taxon>
    </lineage>
</organism>
<protein>
    <submittedName>
        <fullName evidence="2">Uncharacterized protein</fullName>
    </submittedName>
</protein>
<keyword evidence="1" id="KW-1133">Transmembrane helix</keyword>
<gene>
    <name evidence="2" type="ORF">CLIB1423_15S02344</name>
</gene>
<reference evidence="2" key="1">
    <citation type="submission" date="2022-03" db="EMBL/GenBank/DDBJ databases">
        <authorList>
            <person name="Legras J.-L."/>
            <person name="Devillers H."/>
            <person name="Grondin C."/>
        </authorList>
    </citation>
    <scope>NUCLEOTIDE SEQUENCE</scope>
    <source>
        <strain evidence="2">CLIB 1423</strain>
    </source>
</reference>
<proteinExistence type="predicted"/>
<keyword evidence="1" id="KW-0812">Transmembrane</keyword>
<keyword evidence="3" id="KW-1185">Reference proteome</keyword>
<comment type="caution">
    <text evidence="2">The sequence shown here is derived from an EMBL/GenBank/DDBJ whole genome shotgun (WGS) entry which is preliminary data.</text>
</comment>